<reference evidence="2" key="2">
    <citation type="journal article" date="2021" name="PeerJ">
        <title>Extensive microbial diversity within the chicken gut microbiome revealed by metagenomics and culture.</title>
        <authorList>
            <person name="Gilroy R."/>
            <person name="Ravi A."/>
            <person name="Getino M."/>
            <person name="Pursley I."/>
            <person name="Horton D.L."/>
            <person name="Alikhan N.F."/>
            <person name="Baker D."/>
            <person name="Gharbi K."/>
            <person name="Hall N."/>
            <person name="Watson M."/>
            <person name="Adriaenssens E.M."/>
            <person name="Foster-Nyarko E."/>
            <person name="Jarju S."/>
            <person name="Secka A."/>
            <person name="Antonio M."/>
            <person name="Oren A."/>
            <person name="Chaudhuri R.R."/>
            <person name="La Ragione R."/>
            <person name="Hildebrand F."/>
            <person name="Pallen M.J."/>
        </authorList>
    </citation>
    <scope>NUCLEOTIDE SEQUENCE</scope>
    <source>
        <strain evidence="2">G3-3990</strain>
    </source>
</reference>
<dbReference type="Gene3D" id="3.20.20.370">
    <property type="entry name" value="Glycoside hydrolase/deacetylase"/>
    <property type="match status" value="1"/>
</dbReference>
<sequence>MLTDELFSYLVDFMVGEALPENWIGYTSDEEEFTRYRLVFVPSGFFQEGIYGTTAAIPKEPLAQLEELPVLFGKPEVCMHHDTMVVYADLIASAFFLMTRYEELLQAERDVHNRFDAQHALAKRAGFLHRPLVDEYGTLIRKWLDELGCHLASAPRGFSKIYLTHDVDTLDYYHHLRGTLGGFKRILMGGNEKWTDILKSWADINNDIAYTFPWLIEQDRKLPEAEVCFFMKAADKERNPYDRPVYDLQTESLQGFNAFCTENACKIGLHASYASGEDATLIAGEKKHLEETFQRNVTANRYHYLRTCSPDDMQALADVGILDDFTMAFADSIGFRMGTSRPFKWINPKTLSLTNLTIHPMSVMECTLMSPNYMNLQYSQAIEQIKQLMDKIYKYNGEVVLLWHNTSVIDPQGDYARLYVDTLDYLCELQAKLVE</sequence>
<evidence type="ECO:0000259" key="1">
    <source>
        <dbReference type="Pfam" id="PF23019"/>
    </source>
</evidence>
<dbReference type="CDD" id="cd10931">
    <property type="entry name" value="CE4_u7"/>
    <property type="match status" value="1"/>
</dbReference>
<dbReference type="Proteomes" id="UP000823641">
    <property type="component" value="Unassembled WGS sequence"/>
</dbReference>
<organism evidence="2 3">
    <name type="scientific">Candidatus Gallipaludibacter merdavium</name>
    <dbReference type="NCBI Taxonomy" id="2840839"/>
    <lineage>
        <taxon>Bacteria</taxon>
        <taxon>Pseudomonadati</taxon>
        <taxon>Bacteroidota</taxon>
        <taxon>Bacteroidia</taxon>
        <taxon>Bacteroidales</taxon>
        <taxon>Candidatus Gallipaludibacter</taxon>
    </lineage>
</organism>
<gene>
    <name evidence="2" type="ORF">IAA73_00655</name>
</gene>
<reference evidence="2" key="1">
    <citation type="submission" date="2020-10" db="EMBL/GenBank/DDBJ databases">
        <authorList>
            <person name="Gilroy R."/>
        </authorList>
    </citation>
    <scope>NUCLEOTIDE SEQUENCE</scope>
    <source>
        <strain evidence="2">G3-3990</strain>
    </source>
</reference>
<evidence type="ECO:0000313" key="3">
    <source>
        <dbReference type="Proteomes" id="UP000823641"/>
    </source>
</evidence>
<proteinExistence type="predicted"/>
<name>A0A9D9HS26_9BACT</name>
<feature type="domain" description="DUF7033" evidence="1">
    <location>
        <begin position="87"/>
        <end position="174"/>
    </location>
</feature>
<accession>A0A9D9HS26</accession>
<protein>
    <submittedName>
        <fullName evidence="2">Polysaccharide deacetylase family protein</fullName>
    </submittedName>
</protein>
<dbReference type="EMBL" id="JADIMG010000004">
    <property type="protein sequence ID" value="MBO8458835.1"/>
    <property type="molecule type" value="Genomic_DNA"/>
</dbReference>
<dbReference type="Pfam" id="PF23019">
    <property type="entry name" value="DUF7033"/>
    <property type="match status" value="1"/>
</dbReference>
<comment type="caution">
    <text evidence="2">The sequence shown here is derived from an EMBL/GenBank/DDBJ whole genome shotgun (WGS) entry which is preliminary data.</text>
</comment>
<evidence type="ECO:0000313" key="2">
    <source>
        <dbReference type="EMBL" id="MBO8458835.1"/>
    </source>
</evidence>
<dbReference type="InterPro" id="IPR054297">
    <property type="entry name" value="DUF7033"/>
</dbReference>
<dbReference type="AlphaFoldDB" id="A0A9D9HS26"/>